<dbReference type="Gene3D" id="1.10.260.40">
    <property type="entry name" value="lambda repressor-like DNA-binding domains"/>
    <property type="match status" value="1"/>
</dbReference>
<keyword evidence="2" id="KW-0805">Transcription regulation</keyword>
<sequence length="435" mass="48280">MGSSSSEHPRHAKTGPQSMMRRVATLQAVPGSSLIAPQANHLHNRYFFLAQSMVQLHYHAADFRQEGWSSTKCQKWGDSGMTEKEQKKATIYDLSVKSGASASTVSAVLNGTWRKRRISEETAKKIISLAEEHQYTANQQARALRSSRSGMAGLLLPVYDTRFFSSMAQTFEAQARRRGLLPVVVSGRRDPDEERRTVESLVAYSIDSLFIAGATDPDGVHKVCVRAGIPHVNIDLPGELASSVISDNRRGARELTAAIIRHAQQTAPLLPEDVYMFGGRNDHASRERIIGFHAAKAEIFGTYASDDIESTGYSPSMTALAFERFYERHGRLPRCFFINSSINFEGLLRFMGKHDGEAFGDIVVGCFDYDPFGSFLPFPVYMIRPNIADMLEKGFELLDTPANASRIVLVAPQLVLPRTALEGPLDELKDSIQHR</sequence>
<dbReference type="Proteomes" id="UP001235269">
    <property type="component" value="Unassembled WGS sequence"/>
</dbReference>
<feature type="domain" description="HTH lacI-type" evidence="6">
    <location>
        <begin position="89"/>
        <end position="146"/>
    </location>
</feature>
<dbReference type="Pfam" id="PF00356">
    <property type="entry name" value="LacI"/>
    <property type="match status" value="1"/>
</dbReference>
<dbReference type="PANTHER" id="PTHR30146">
    <property type="entry name" value="LACI-RELATED TRANSCRIPTIONAL REPRESSOR"/>
    <property type="match status" value="1"/>
</dbReference>
<dbReference type="InterPro" id="IPR000843">
    <property type="entry name" value="HTH_LacI"/>
</dbReference>
<keyword evidence="4" id="KW-0804">Transcription</keyword>
<dbReference type="InterPro" id="IPR001761">
    <property type="entry name" value="Peripla_BP/Lac1_sug-bd_dom"/>
</dbReference>
<dbReference type="PROSITE" id="PS50932">
    <property type="entry name" value="HTH_LACI_2"/>
    <property type="match status" value="1"/>
</dbReference>
<evidence type="ECO:0000313" key="7">
    <source>
        <dbReference type="EMBL" id="MDQ0456325.1"/>
    </source>
</evidence>
<evidence type="ECO:0000256" key="2">
    <source>
        <dbReference type="ARBA" id="ARBA00023015"/>
    </source>
</evidence>
<dbReference type="Pfam" id="PF00532">
    <property type="entry name" value="Peripla_BP_1"/>
    <property type="match status" value="1"/>
</dbReference>
<evidence type="ECO:0000256" key="4">
    <source>
        <dbReference type="ARBA" id="ARBA00023163"/>
    </source>
</evidence>
<evidence type="ECO:0000313" key="8">
    <source>
        <dbReference type="Proteomes" id="UP001235269"/>
    </source>
</evidence>
<dbReference type="CDD" id="cd06274">
    <property type="entry name" value="PBP1_FruR"/>
    <property type="match status" value="1"/>
</dbReference>
<protein>
    <submittedName>
        <fullName evidence="7">LacI family fructose operon transcriptional repressor</fullName>
    </submittedName>
</protein>
<dbReference type="Gene3D" id="3.40.50.2300">
    <property type="match status" value="2"/>
</dbReference>
<evidence type="ECO:0000256" key="5">
    <source>
        <dbReference type="SAM" id="MobiDB-lite"/>
    </source>
</evidence>
<dbReference type="SMART" id="SM00354">
    <property type="entry name" value="HTH_LACI"/>
    <property type="match status" value="1"/>
</dbReference>
<evidence type="ECO:0000259" key="6">
    <source>
        <dbReference type="PROSITE" id="PS50932"/>
    </source>
</evidence>
<organism evidence="7 8">
    <name type="scientific">Rhizobium paknamense</name>
    <dbReference type="NCBI Taxonomy" id="1206817"/>
    <lineage>
        <taxon>Bacteria</taxon>
        <taxon>Pseudomonadati</taxon>
        <taxon>Pseudomonadota</taxon>
        <taxon>Alphaproteobacteria</taxon>
        <taxon>Hyphomicrobiales</taxon>
        <taxon>Rhizobiaceae</taxon>
        <taxon>Rhizobium/Agrobacterium group</taxon>
        <taxon>Rhizobium</taxon>
    </lineage>
</organism>
<gene>
    <name evidence="7" type="ORF">QO005_002666</name>
</gene>
<evidence type="ECO:0000256" key="3">
    <source>
        <dbReference type="ARBA" id="ARBA00023125"/>
    </source>
</evidence>
<keyword evidence="1" id="KW-0678">Repressor</keyword>
<dbReference type="CDD" id="cd01392">
    <property type="entry name" value="HTH_LacI"/>
    <property type="match status" value="1"/>
</dbReference>
<name>A0ABU0IDM1_9HYPH</name>
<reference evidence="7 8" key="1">
    <citation type="submission" date="2023-07" db="EMBL/GenBank/DDBJ databases">
        <title>Genomic Encyclopedia of Type Strains, Phase IV (KMG-IV): sequencing the most valuable type-strain genomes for metagenomic binning, comparative biology and taxonomic classification.</title>
        <authorList>
            <person name="Goeker M."/>
        </authorList>
    </citation>
    <scope>NUCLEOTIDE SEQUENCE [LARGE SCALE GENOMIC DNA]</scope>
    <source>
        <strain evidence="7 8">DSM 100301</strain>
    </source>
</reference>
<dbReference type="SUPFAM" id="SSF47413">
    <property type="entry name" value="lambda repressor-like DNA-binding domains"/>
    <property type="match status" value="1"/>
</dbReference>
<accession>A0ABU0IDM1</accession>
<proteinExistence type="predicted"/>
<keyword evidence="3" id="KW-0238">DNA-binding</keyword>
<evidence type="ECO:0000256" key="1">
    <source>
        <dbReference type="ARBA" id="ARBA00022491"/>
    </source>
</evidence>
<keyword evidence="8" id="KW-1185">Reference proteome</keyword>
<feature type="region of interest" description="Disordered" evidence="5">
    <location>
        <begin position="1"/>
        <end position="20"/>
    </location>
</feature>
<dbReference type="InterPro" id="IPR028082">
    <property type="entry name" value="Peripla_BP_I"/>
</dbReference>
<comment type="caution">
    <text evidence="7">The sequence shown here is derived from an EMBL/GenBank/DDBJ whole genome shotgun (WGS) entry which is preliminary data.</text>
</comment>
<dbReference type="EMBL" id="JAUSWH010000008">
    <property type="protein sequence ID" value="MDQ0456325.1"/>
    <property type="molecule type" value="Genomic_DNA"/>
</dbReference>
<dbReference type="SUPFAM" id="SSF53822">
    <property type="entry name" value="Periplasmic binding protein-like I"/>
    <property type="match status" value="1"/>
</dbReference>
<dbReference type="InterPro" id="IPR010982">
    <property type="entry name" value="Lambda_DNA-bd_dom_sf"/>
</dbReference>
<dbReference type="PANTHER" id="PTHR30146:SF45">
    <property type="entry name" value="CATABOLITE REPRESSOR_ACTIVATOR"/>
    <property type="match status" value="1"/>
</dbReference>